<gene>
    <name evidence="7" type="ORF">ACFOZ4_13920</name>
</gene>
<dbReference type="Pfam" id="PF07690">
    <property type="entry name" value="MFS_1"/>
    <property type="match status" value="1"/>
</dbReference>
<dbReference type="CDD" id="cd17324">
    <property type="entry name" value="MFS_NepI_like"/>
    <property type="match status" value="1"/>
</dbReference>
<feature type="domain" description="Major facilitator superfamily (MFS) profile" evidence="6">
    <location>
        <begin position="11"/>
        <end position="393"/>
    </location>
</feature>
<evidence type="ECO:0000313" key="8">
    <source>
        <dbReference type="Proteomes" id="UP001595816"/>
    </source>
</evidence>
<dbReference type="EMBL" id="JBHSAY010000006">
    <property type="protein sequence ID" value="MFC4131700.1"/>
    <property type="molecule type" value="Genomic_DNA"/>
</dbReference>
<feature type="transmembrane region" description="Helical" evidence="5">
    <location>
        <begin position="138"/>
        <end position="159"/>
    </location>
</feature>
<evidence type="ECO:0000256" key="5">
    <source>
        <dbReference type="SAM" id="Phobius"/>
    </source>
</evidence>
<keyword evidence="8" id="KW-1185">Reference proteome</keyword>
<protein>
    <submittedName>
        <fullName evidence="7">MFS transporter</fullName>
    </submittedName>
</protein>
<comment type="caution">
    <text evidence="7">The sequence shown here is derived from an EMBL/GenBank/DDBJ whole genome shotgun (WGS) entry which is preliminary data.</text>
</comment>
<dbReference type="SUPFAM" id="SSF103473">
    <property type="entry name" value="MFS general substrate transporter"/>
    <property type="match status" value="1"/>
</dbReference>
<dbReference type="Gene3D" id="1.20.1250.20">
    <property type="entry name" value="MFS general substrate transporter like domains"/>
    <property type="match status" value="1"/>
</dbReference>
<feature type="transmembrane region" description="Helical" evidence="5">
    <location>
        <begin position="165"/>
        <end position="187"/>
    </location>
</feature>
<dbReference type="InterPro" id="IPR036259">
    <property type="entry name" value="MFS_trans_sf"/>
</dbReference>
<feature type="transmembrane region" description="Helical" evidence="5">
    <location>
        <begin position="80"/>
        <end position="98"/>
    </location>
</feature>
<feature type="transmembrane region" description="Helical" evidence="5">
    <location>
        <begin position="47"/>
        <end position="68"/>
    </location>
</feature>
<evidence type="ECO:0000256" key="3">
    <source>
        <dbReference type="ARBA" id="ARBA00022989"/>
    </source>
</evidence>
<dbReference type="PROSITE" id="PS50850">
    <property type="entry name" value="MFS"/>
    <property type="match status" value="1"/>
</dbReference>
<dbReference type="PANTHER" id="PTHR42910">
    <property type="entry name" value="TRANSPORTER SCO4007-RELATED"/>
    <property type="match status" value="1"/>
</dbReference>
<evidence type="ECO:0000256" key="4">
    <source>
        <dbReference type="ARBA" id="ARBA00023136"/>
    </source>
</evidence>
<dbReference type="RefSeq" id="WP_253755451.1">
    <property type="nucleotide sequence ID" value="NZ_JAMZDZ010000001.1"/>
</dbReference>
<dbReference type="InterPro" id="IPR020846">
    <property type="entry name" value="MFS_dom"/>
</dbReference>
<dbReference type="InterPro" id="IPR011701">
    <property type="entry name" value="MFS"/>
</dbReference>
<evidence type="ECO:0000256" key="1">
    <source>
        <dbReference type="ARBA" id="ARBA00004651"/>
    </source>
</evidence>
<feature type="transmembrane region" description="Helical" evidence="5">
    <location>
        <begin position="104"/>
        <end position="126"/>
    </location>
</feature>
<evidence type="ECO:0000313" key="7">
    <source>
        <dbReference type="EMBL" id="MFC4131700.1"/>
    </source>
</evidence>
<feature type="transmembrane region" description="Helical" evidence="5">
    <location>
        <begin position="344"/>
        <end position="365"/>
    </location>
</feature>
<evidence type="ECO:0000259" key="6">
    <source>
        <dbReference type="PROSITE" id="PS50850"/>
    </source>
</evidence>
<organism evidence="7 8">
    <name type="scientific">Hamadaea flava</name>
    <dbReference type="NCBI Taxonomy" id="1742688"/>
    <lineage>
        <taxon>Bacteria</taxon>
        <taxon>Bacillati</taxon>
        <taxon>Actinomycetota</taxon>
        <taxon>Actinomycetes</taxon>
        <taxon>Micromonosporales</taxon>
        <taxon>Micromonosporaceae</taxon>
        <taxon>Hamadaea</taxon>
    </lineage>
</organism>
<feature type="transmembrane region" description="Helical" evidence="5">
    <location>
        <begin position="12"/>
        <end position="32"/>
    </location>
</feature>
<dbReference type="PANTHER" id="PTHR42910:SF1">
    <property type="entry name" value="MAJOR FACILITATOR SUPERFAMILY (MFS) PROFILE DOMAIN-CONTAINING PROTEIN"/>
    <property type="match status" value="1"/>
</dbReference>
<comment type="subcellular location">
    <subcellularLocation>
        <location evidence="1">Cell membrane</location>
        <topology evidence="1">Multi-pass membrane protein</topology>
    </subcellularLocation>
</comment>
<proteinExistence type="predicted"/>
<keyword evidence="2 5" id="KW-0812">Transmembrane</keyword>
<accession>A0ABV8LL51</accession>
<feature type="transmembrane region" description="Helical" evidence="5">
    <location>
        <begin position="252"/>
        <end position="272"/>
    </location>
</feature>
<sequence length="413" mass="41565">MTEHRNEPGLPIVVVLFMAAAAALGTSTIYLLQPSVADVAASTHTRIAVVGIAFAAGPVGYMLGLVALVPLVDRWSPARVLAGQFAVLGLALAAAAAVRQVIPLAGLMALIGACSVVGAGMSSIAGRLAPAHRRATSLGIVTAGISAGILAGRIGGGWLADELGWRTMLVIVAAACGVLAACCLAVLPTAHGQVTGSYLAGLRTLPGLFARYGALRLAAFRGALWFFGFCAVWAGLAVALSQPPYSYPAERIGLYALAGLSGIAATQIAGVWTDRAGARKVILAGLMLSGGAALLSGFMLHSTVATLVCLALFDAGLFAAQVANQSMVLALNPAAPARLNSAYMVAYFVGGSLGTMFGAAAVAWFGWTTTTSITTAAVAVAAVITMAARPTPPVSPRLSAAEGVAVPLTEDVS</sequence>
<evidence type="ECO:0000256" key="2">
    <source>
        <dbReference type="ARBA" id="ARBA00022692"/>
    </source>
</evidence>
<name>A0ABV8LL51_9ACTN</name>
<feature type="transmembrane region" description="Helical" evidence="5">
    <location>
        <begin position="218"/>
        <end position="240"/>
    </location>
</feature>
<dbReference type="Proteomes" id="UP001595816">
    <property type="component" value="Unassembled WGS sequence"/>
</dbReference>
<keyword evidence="3 5" id="KW-1133">Transmembrane helix</keyword>
<feature type="transmembrane region" description="Helical" evidence="5">
    <location>
        <begin position="304"/>
        <end position="323"/>
    </location>
</feature>
<reference evidence="8" key="1">
    <citation type="journal article" date="2019" name="Int. J. Syst. Evol. Microbiol.">
        <title>The Global Catalogue of Microorganisms (GCM) 10K type strain sequencing project: providing services to taxonomists for standard genome sequencing and annotation.</title>
        <authorList>
            <consortium name="The Broad Institute Genomics Platform"/>
            <consortium name="The Broad Institute Genome Sequencing Center for Infectious Disease"/>
            <person name="Wu L."/>
            <person name="Ma J."/>
        </authorList>
    </citation>
    <scope>NUCLEOTIDE SEQUENCE [LARGE SCALE GENOMIC DNA]</scope>
    <source>
        <strain evidence="8">CGMCC 4.7289</strain>
    </source>
</reference>
<feature type="transmembrane region" description="Helical" evidence="5">
    <location>
        <begin position="281"/>
        <end position="298"/>
    </location>
</feature>
<keyword evidence="4 5" id="KW-0472">Membrane</keyword>